<dbReference type="GO" id="GO:0003677">
    <property type="term" value="F:DNA binding"/>
    <property type="evidence" value="ECO:0007669"/>
    <property type="project" value="UniProtKB-KW"/>
</dbReference>
<dbReference type="InterPro" id="IPR036390">
    <property type="entry name" value="WH_DNA-bd_sf"/>
</dbReference>
<evidence type="ECO:0000259" key="12">
    <source>
        <dbReference type="Pfam" id="PF17683"/>
    </source>
</evidence>
<dbReference type="InterPro" id="IPR011039">
    <property type="entry name" value="TFIIF_interaction"/>
</dbReference>
<comment type="similarity">
    <text evidence="2">Belongs to the TFIIF beta subunit family.</text>
</comment>
<proteinExistence type="inferred from homology"/>
<evidence type="ECO:0000256" key="5">
    <source>
        <dbReference type="ARBA" id="ARBA00023125"/>
    </source>
</evidence>
<dbReference type="Pfam" id="PF02270">
    <property type="entry name" value="TFIIF_beta"/>
    <property type="match status" value="1"/>
</dbReference>
<gene>
    <name evidence="13" type="ORF">N658DRAFT_494395</name>
</gene>
<accession>A0AAN6Q3T4</accession>
<dbReference type="EMBL" id="MU863629">
    <property type="protein sequence ID" value="KAK4103074.1"/>
    <property type="molecule type" value="Genomic_DNA"/>
</dbReference>
<evidence type="ECO:0000256" key="1">
    <source>
        <dbReference type="ARBA" id="ARBA00004123"/>
    </source>
</evidence>
<dbReference type="PANTHER" id="PTHR10445:SF0">
    <property type="entry name" value="GENERAL TRANSCRIPTION FACTOR IIF SUBUNIT 2"/>
    <property type="match status" value="1"/>
</dbReference>
<dbReference type="SUPFAM" id="SSF46785">
    <property type="entry name" value="Winged helix' DNA-binding domain"/>
    <property type="match status" value="1"/>
</dbReference>
<feature type="domain" description="TFIIF beta subunit HTH" evidence="11">
    <location>
        <begin position="248"/>
        <end position="312"/>
    </location>
</feature>
<feature type="region of interest" description="Disordered" evidence="10">
    <location>
        <begin position="1"/>
        <end position="23"/>
    </location>
</feature>
<evidence type="ECO:0000313" key="14">
    <source>
        <dbReference type="Proteomes" id="UP001305647"/>
    </source>
</evidence>
<keyword evidence="7" id="KW-0539">Nucleus</keyword>
<dbReference type="Proteomes" id="UP001305647">
    <property type="component" value="Unassembled WGS sequence"/>
</dbReference>
<keyword evidence="14" id="KW-1185">Reference proteome</keyword>
<name>A0AAN6Q3T4_9PEZI</name>
<evidence type="ECO:0000259" key="11">
    <source>
        <dbReference type="Pfam" id="PF02270"/>
    </source>
</evidence>
<evidence type="ECO:0000256" key="3">
    <source>
        <dbReference type="ARBA" id="ARBA00021453"/>
    </source>
</evidence>
<feature type="region of interest" description="Disordered" evidence="10">
    <location>
        <begin position="319"/>
        <end position="348"/>
    </location>
</feature>
<evidence type="ECO:0000256" key="6">
    <source>
        <dbReference type="ARBA" id="ARBA00023163"/>
    </source>
</evidence>
<dbReference type="GO" id="GO:0006367">
    <property type="term" value="P:transcription initiation at RNA polymerase II promoter"/>
    <property type="evidence" value="ECO:0007669"/>
    <property type="project" value="InterPro"/>
</dbReference>
<dbReference type="Pfam" id="PF17683">
    <property type="entry name" value="TFIIF_beta_N"/>
    <property type="match status" value="1"/>
</dbReference>
<dbReference type="InterPro" id="IPR036388">
    <property type="entry name" value="WH-like_DNA-bd_sf"/>
</dbReference>
<evidence type="ECO:0000256" key="7">
    <source>
        <dbReference type="ARBA" id="ARBA00023242"/>
    </source>
</evidence>
<dbReference type="PANTHER" id="PTHR10445">
    <property type="entry name" value="GENERAL TRANSCRIPTION FACTOR IIF SUBUNIT 2"/>
    <property type="match status" value="1"/>
</dbReference>
<evidence type="ECO:0000256" key="9">
    <source>
        <dbReference type="ARBA" id="ARBA00081863"/>
    </source>
</evidence>
<feature type="region of interest" description="Disordered" evidence="10">
    <location>
        <begin position="146"/>
        <end position="167"/>
    </location>
</feature>
<evidence type="ECO:0000256" key="8">
    <source>
        <dbReference type="ARBA" id="ARBA00081473"/>
    </source>
</evidence>
<reference evidence="13" key="2">
    <citation type="submission" date="2023-05" db="EMBL/GenBank/DDBJ databases">
        <authorList>
            <consortium name="Lawrence Berkeley National Laboratory"/>
            <person name="Steindorff A."/>
            <person name="Hensen N."/>
            <person name="Bonometti L."/>
            <person name="Westerberg I."/>
            <person name="Brannstrom I.O."/>
            <person name="Guillou S."/>
            <person name="Cros-Aarteil S."/>
            <person name="Calhoun S."/>
            <person name="Haridas S."/>
            <person name="Kuo A."/>
            <person name="Mondo S."/>
            <person name="Pangilinan J."/>
            <person name="Riley R."/>
            <person name="Labutti K."/>
            <person name="Andreopoulos B."/>
            <person name="Lipzen A."/>
            <person name="Chen C."/>
            <person name="Yanf M."/>
            <person name="Daum C."/>
            <person name="Ng V."/>
            <person name="Clum A."/>
            <person name="Ohm R."/>
            <person name="Martin F."/>
            <person name="Silar P."/>
            <person name="Natvig D."/>
            <person name="Lalanne C."/>
            <person name="Gautier V."/>
            <person name="Ament-Velasquez S.L."/>
            <person name="Kruys A."/>
            <person name="Hutchinson M.I."/>
            <person name="Powell A.J."/>
            <person name="Barry K."/>
            <person name="Miller A.N."/>
            <person name="Grigoriev I.V."/>
            <person name="Debuchy R."/>
            <person name="Gladieux P."/>
            <person name="Thoren M.H."/>
            <person name="Johannesson H."/>
        </authorList>
    </citation>
    <scope>NUCLEOTIDE SEQUENCE</scope>
    <source>
        <strain evidence="13">CBS 757.83</strain>
    </source>
</reference>
<dbReference type="AlphaFoldDB" id="A0AAN6Q3T4"/>
<organism evidence="13 14">
    <name type="scientific">Parathielavia hyrcaniae</name>
    <dbReference type="NCBI Taxonomy" id="113614"/>
    <lineage>
        <taxon>Eukaryota</taxon>
        <taxon>Fungi</taxon>
        <taxon>Dikarya</taxon>
        <taxon>Ascomycota</taxon>
        <taxon>Pezizomycotina</taxon>
        <taxon>Sordariomycetes</taxon>
        <taxon>Sordariomycetidae</taxon>
        <taxon>Sordariales</taxon>
        <taxon>Chaetomiaceae</taxon>
        <taxon>Parathielavia</taxon>
    </lineage>
</organism>
<keyword evidence="5" id="KW-0238">DNA-binding</keyword>
<evidence type="ECO:0000256" key="4">
    <source>
        <dbReference type="ARBA" id="ARBA00023015"/>
    </source>
</evidence>
<feature type="compositionally biased region" description="Acidic residues" evidence="10">
    <location>
        <begin position="333"/>
        <end position="348"/>
    </location>
</feature>
<evidence type="ECO:0000313" key="13">
    <source>
        <dbReference type="EMBL" id="KAK4103074.1"/>
    </source>
</evidence>
<dbReference type="InterPro" id="IPR003196">
    <property type="entry name" value="TFIIF_beta"/>
</dbReference>
<dbReference type="InterPro" id="IPR040450">
    <property type="entry name" value="TFIIF_beta_HTH"/>
</dbReference>
<dbReference type="Gene3D" id="1.10.10.10">
    <property type="entry name" value="Winged helix-like DNA-binding domain superfamily/Winged helix DNA-binding domain"/>
    <property type="match status" value="1"/>
</dbReference>
<protein>
    <recommendedName>
        <fullName evidence="3">Transcription initiation factor IIF subunit beta</fullName>
    </recommendedName>
    <alternativeName>
        <fullName evidence="9">TFIIF medium subunit</fullName>
    </alternativeName>
    <alternativeName>
        <fullName evidence="8">TFIIF-beta</fullName>
    </alternativeName>
</protein>
<keyword evidence="4" id="KW-0805">Transcription regulation</keyword>
<comment type="subcellular location">
    <subcellularLocation>
        <location evidence="1">Nucleus</location>
    </subcellularLocation>
</comment>
<comment type="caution">
    <text evidence="13">The sequence shown here is derived from an EMBL/GenBank/DDBJ whole genome shotgun (WGS) entry which is preliminary data.</text>
</comment>
<dbReference type="CDD" id="cd07980">
    <property type="entry name" value="TFIIF_beta"/>
    <property type="match status" value="1"/>
</dbReference>
<dbReference type="GO" id="GO:0005674">
    <property type="term" value="C:transcription factor TFIIF complex"/>
    <property type="evidence" value="ECO:0007669"/>
    <property type="project" value="InterPro"/>
</dbReference>
<reference evidence="13" key="1">
    <citation type="journal article" date="2023" name="Mol. Phylogenet. Evol.">
        <title>Genome-scale phylogeny and comparative genomics of the fungal order Sordariales.</title>
        <authorList>
            <person name="Hensen N."/>
            <person name="Bonometti L."/>
            <person name="Westerberg I."/>
            <person name="Brannstrom I.O."/>
            <person name="Guillou S."/>
            <person name="Cros-Aarteil S."/>
            <person name="Calhoun S."/>
            <person name="Haridas S."/>
            <person name="Kuo A."/>
            <person name="Mondo S."/>
            <person name="Pangilinan J."/>
            <person name="Riley R."/>
            <person name="LaButti K."/>
            <person name="Andreopoulos B."/>
            <person name="Lipzen A."/>
            <person name="Chen C."/>
            <person name="Yan M."/>
            <person name="Daum C."/>
            <person name="Ng V."/>
            <person name="Clum A."/>
            <person name="Steindorff A."/>
            <person name="Ohm R.A."/>
            <person name="Martin F."/>
            <person name="Silar P."/>
            <person name="Natvig D.O."/>
            <person name="Lalanne C."/>
            <person name="Gautier V."/>
            <person name="Ament-Velasquez S.L."/>
            <person name="Kruys A."/>
            <person name="Hutchinson M.I."/>
            <person name="Powell A.J."/>
            <person name="Barry K."/>
            <person name="Miller A.N."/>
            <person name="Grigoriev I.V."/>
            <person name="Debuchy R."/>
            <person name="Gladieux P."/>
            <person name="Hiltunen Thoren M."/>
            <person name="Johannesson H."/>
        </authorList>
    </citation>
    <scope>NUCLEOTIDE SEQUENCE</scope>
    <source>
        <strain evidence="13">CBS 757.83</strain>
    </source>
</reference>
<evidence type="ECO:0000256" key="2">
    <source>
        <dbReference type="ARBA" id="ARBA00009543"/>
    </source>
</evidence>
<dbReference type="SUPFAM" id="SSF50916">
    <property type="entry name" value="Rap30/74 interaction domains"/>
    <property type="match status" value="1"/>
</dbReference>
<dbReference type="FunFam" id="1.10.10.10:FF:000035">
    <property type="entry name" value="General transcription factor IIF subunit 2"/>
    <property type="match status" value="1"/>
</dbReference>
<keyword evidence="6" id="KW-0804">Transcription</keyword>
<sequence>MAEQPQIKPEPDTGSPFMDEVDETPDLEFYDGLRNEGDNYNKMYLTRVPNYVWEAWSKLDDDAELEIGTIRQSVDKDGKMKLQMRLKPELDVHKDVPKEYDMDVTNRNVTNTFVFTEQDLPSYAAKNKERANALAQGIPAHLLRKQQKQLEPPAERGKKGTYARRPIPKKTRISGRIKHEVVCTPVPNAEADRFLTIRAQATQQSERQVQMVSGFMRPGEMMNPAEWDDFLKTHEKPTKAKKMENKAARWPENQLLDAIAKCFSEHKYWSIKAFRGRIPQPEAYLRESLDRIAVLHRTGTFANHWSLKPEYQGMVASLPKPADDAAVPKADAISEDEDEDDIKMEDVI</sequence>
<feature type="domain" description="TFIIF beta subunit N-terminal" evidence="12">
    <location>
        <begin position="41"/>
        <end position="186"/>
    </location>
</feature>
<evidence type="ECO:0000256" key="10">
    <source>
        <dbReference type="SAM" id="MobiDB-lite"/>
    </source>
</evidence>
<dbReference type="InterPro" id="IPR040504">
    <property type="entry name" value="TFIIF_beta_N"/>
</dbReference>